<evidence type="ECO:0000313" key="2">
    <source>
        <dbReference type="EMBL" id="SFM96315.1"/>
    </source>
</evidence>
<name>A0A1I4V569_9GAMM</name>
<accession>A0A1I4V569</accession>
<reference evidence="3" key="1">
    <citation type="submission" date="2016-10" db="EMBL/GenBank/DDBJ databases">
        <authorList>
            <person name="Varghese N."/>
            <person name="Submissions S."/>
        </authorList>
    </citation>
    <scope>NUCLEOTIDE SEQUENCE [LARGE SCALE GENOMIC DNA]</scope>
    <source>
        <strain evidence="3">N6PO6</strain>
    </source>
</reference>
<protein>
    <submittedName>
        <fullName evidence="2">Uncharacterized protein</fullName>
    </submittedName>
</protein>
<sequence length="46" mass="5180">MKDRVRGMSDPNLGHPIPLAGYRSRSKYPTHLRMKLLLSEQCAAAL</sequence>
<keyword evidence="3" id="KW-1185">Reference proteome</keyword>
<dbReference type="EMBL" id="FOVC01000001">
    <property type="protein sequence ID" value="SFM96315.1"/>
    <property type="molecule type" value="Genomic_DNA"/>
</dbReference>
<dbReference type="AlphaFoldDB" id="A0A1I4V569"/>
<evidence type="ECO:0000313" key="3">
    <source>
        <dbReference type="Proteomes" id="UP000242222"/>
    </source>
</evidence>
<dbReference type="Proteomes" id="UP000242222">
    <property type="component" value="Unassembled WGS sequence"/>
</dbReference>
<organism evidence="2 3">
    <name type="scientific">Izhakiella capsodis</name>
    <dbReference type="NCBI Taxonomy" id="1367852"/>
    <lineage>
        <taxon>Bacteria</taxon>
        <taxon>Pseudomonadati</taxon>
        <taxon>Pseudomonadota</taxon>
        <taxon>Gammaproteobacteria</taxon>
        <taxon>Enterobacterales</taxon>
        <taxon>Erwiniaceae</taxon>
        <taxon>Izhakiella</taxon>
    </lineage>
</organism>
<gene>
    <name evidence="2" type="ORF">SAMN05216516_101555</name>
</gene>
<evidence type="ECO:0000256" key="1">
    <source>
        <dbReference type="SAM" id="MobiDB-lite"/>
    </source>
</evidence>
<feature type="region of interest" description="Disordered" evidence="1">
    <location>
        <begin position="1"/>
        <end position="20"/>
    </location>
</feature>
<proteinExistence type="predicted"/>